<reference evidence="11" key="2">
    <citation type="journal article" date="2021" name="PeerJ">
        <title>Extensive microbial diversity within the chicken gut microbiome revealed by metagenomics and culture.</title>
        <authorList>
            <person name="Gilroy R."/>
            <person name="Ravi A."/>
            <person name="Getino M."/>
            <person name="Pursley I."/>
            <person name="Horton D.L."/>
            <person name="Alikhan N.F."/>
            <person name="Baker D."/>
            <person name="Gharbi K."/>
            <person name="Hall N."/>
            <person name="Watson M."/>
            <person name="Adriaenssens E.M."/>
            <person name="Foster-Nyarko E."/>
            <person name="Jarju S."/>
            <person name="Secka A."/>
            <person name="Antonio M."/>
            <person name="Oren A."/>
            <person name="Chaudhuri R.R."/>
            <person name="La Ragione R."/>
            <person name="Hildebrand F."/>
            <person name="Pallen M.J."/>
        </authorList>
    </citation>
    <scope>NUCLEOTIDE SEQUENCE</scope>
    <source>
        <strain evidence="11">ChiBcec6-7307</strain>
    </source>
</reference>
<reference evidence="11" key="1">
    <citation type="submission" date="2020-10" db="EMBL/GenBank/DDBJ databases">
        <authorList>
            <person name="Gilroy R."/>
        </authorList>
    </citation>
    <scope>NUCLEOTIDE SEQUENCE</scope>
    <source>
        <strain evidence="11">ChiBcec6-7307</strain>
    </source>
</reference>
<dbReference type="GO" id="GO:0000287">
    <property type="term" value="F:magnesium ion binding"/>
    <property type="evidence" value="ECO:0007669"/>
    <property type="project" value="InterPro"/>
</dbReference>
<evidence type="ECO:0000256" key="8">
    <source>
        <dbReference type="RuleBase" id="RU004324"/>
    </source>
</evidence>
<dbReference type="GO" id="GO:0005737">
    <property type="term" value="C:cytoplasm"/>
    <property type="evidence" value="ECO:0007669"/>
    <property type="project" value="TreeGrafter"/>
</dbReference>
<dbReference type="NCBIfam" id="TIGR01251">
    <property type="entry name" value="ribP_PPkin"/>
    <property type="match status" value="1"/>
</dbReference>
<evidence type="ECO:0000313" key="12">
    <source>
        <dbReference type="Proteomes" id="UP000886889"/>
    </source>
</evidence>
<evidence type="ECO:0000259" key="9">
    <source>
        <dbReference type="Pfam" id="PF00156"/>
    </source>
</evidence>
<dbReference type="CDD" id="cd06223">
    <property type="entry name" value="PRTases_typeI"/>
    <property type="match status" value="1"/>
</dbReference>
<evidence type="ECO:0000256" key="4">
    <source>
        <dbReference type="ARBA" id="ARBA00022741"/>
    </source>
</evidence>
<evidence type="ECO:0000256" key="6">
    <source>
        <dbReference type="ARBA" id="ARBA00022840"/>
    </source>
</evidence>
<dbReference type="Pfam" id="PF00156">
    <property type="entry name" value="Pribosyltran"/>
    <property type="match status" value="1"/>
</dbReference>
<comment type="similarity">
    <text evidence="8">Belongs to the ribose-phosphate pyrophosphokinase family.</text>
</comment>
<feature type="domain" description="Ribose-phosphate pyrophosphokinase N-terminal" evidence="10">
    <location>
        <begin position="19"/>
        <end position="167"/>
    </location>
</feature>
<organism evidence="11 12">
    <name type="scientific">Candidatus Merdiplasma excrementigallinarum</name>
    <dbReference type="NCBI Taxonomy" id="2840864"/>
    <lineage>
        <taxon>Bacteria</taxon>
        <taxon>Bacillati</taxon>
        <taxon>Bacillota</taxon>
        <taxon>Clostridia</taxon>
        <taxon>Lachnospirales</taxon>
        <taxon>Lachnospiraceae</taxon>
        <taxon>Lachnospiraceae incertae sedis</taxon>
        <taxon>Candidatus Merdiplasma</taxon>
    </lineage>
</organism>
<keyword evidence="5" id="KW-0418">Kinase</keyword>
<evidence type="ECO:0000313" key="11">
    <source>
        <dbReference type="EMBL" id="HIV23276.1"/>
    </source>
</evidence>
<dbReference type="GO" id="GO:0004749">
    <property type="term" value="F:ribose phosphate diphosphokinase activity"/>
    <property type="evidence" value="ECO:0007669"/>
    <property type="project" value="UniProtKB-EC"/>
</dbReference>
<dbReference type="PANTHER" id="PTHR10210:SF32">
    <property type="entry name" value="RIBOSE-PHOSPHATE PYROPHOSPHOKINASE 2"/>
    <property type="match status" value="1"/>
</dbReference>
<dbReference type="Gene3D" id="3.40.50.2020">
    <property type="match status" value="2"/>
</dbReference>
<dbReference type="NCBIfam" id="NF005299">
    <property type="entry name" value="PRK06827.1"/>
    <property type="match status" value="1"/>
</dbReference>
<keyword evidence="4" id="KW-0547">Nucleotide-binding</keyword>
<dbReference type="AlphaFoldDB" id="A0A9D1T8A7"/>
<dbReference type="InterPro" id="IPR000836">
    <property type="entry name" value="PRTase_dom"/>
</dbReference>
<evidence type="ECO:0000256" key="2">
    <source>
        <dbReference type="ARBA" id="ARBA00022679"/>
    </source>
</evidence>
<dbReference type="SUPFAM" id="SSF53271">
    <property type="entry name" value="PRTase-like"/>
    <property type="match status" value="2"/>
</dbReference>
<dbReference type="Pfam" id="PF13793">
    <property type="entry name" value="Pribosyltran_N"/>
    <property type="match status" value="1"/>
</dbReference>
<dbReference type="EMBL" id="DVOS01000043">
    <property type="protein sequence ID" value="HIV23276.1"/>
    <property type="molecule type" value="Genomic_DNA"/>
</dbReference>
<dbReference type="GO" id="GO:0005524">
    <property type="term" value="F:ATP binding"/>
    <property type="evidence" value="ECO:0007669"/>
    <property type="project" value="UniProtKB-KW"/>
</dbReference>
<comment type="catalytic activity">
    <reaction evidence="7">
        <text>D-ribose 5-phosphate + ATP = 5-phospho-alpha-D-ribose 1-diphosphate + AMP + H(+)</text>
        <dbReference type="Rhea" id="RHEA:15609"/>
        <dbReference type="ChEBI" id="CHEBI:15378"/>
        <dbReference type="ChEBI" id="CHEBI:30616"/>
        <dbReference type="ChEBI" id="CHEBI:58017"/>
        <dbReference type="ChEBI" id="CHEBI:78346"/>
        <dbReference type="ChEBI" id="CHEBI:456215"/>
        <dbReference type="EC" id="2.7.6.1"/>
    </reaction>
</comment>
<accession>A0A9D1T8A7</accession>
<proteinExistence type="inferred from homology"/>
<dbReference type="InterPro" id="IPR029099">
    <property type="entry name" value="Pribosyltran_N"/>
</dbReference>
<evidence type="ECO:0000256" key="3">
    <source>
        <dbReference type="ARBA" id="ARBA00022727"/>
    </source>
</evidence>
<sequence length="394" mass="44447">MQPAEERNQEALPVGALGIIALDSCRELGEKINRYIVKWRTDRQHAHQESPQLMEYARDNYLLKTSVPRFGTGEAKGVIYDSVRGDDLYILVDVCNYSITYTMNGIVNHMSPDDHFNDLKRIIAAIGGKARRISVIMPFLYESRQHKRSQRESLDCAIALQELVNMGVENIITFDAHDPRVQNSIPLHGFETIQPVYQFIKGLFRAAPDFCISPDRLMIISPDEGAAGRAVYMANVLGVDMGMFYKRRDYTRIVNGRNPIVAHEFLGANVAGKDVVIIDDMISSGDSVLEVARELKRLNANRIFICSTFGLFTNGLEKFDKAYEEGLFYALLTTNLVYQTPQLLSKPYYTGCDLSKFLALIIDTLNHDGSMSDLLSPMDRITRFLAKKGIVVKE</sequence>
<evidence type="ECO:0000256" key="7">
    <source>
        <dbReference type="ARBA" id="ARBA00049535"/>
    </source>
</evidence>
<comment type="caution">
    <text evidence="11">The sequence shown here is derived from an EMBL/GenBank/DDBJ whole genome shotgun (WGS) entry which is preliminary data.</text>
</comment>
<protein>
    <recommendedName>
        <fullName evidence="1">ribose-phosphate diphosphokinase</fullName>
        <ecNumber evidence="1">2.7.6.1</ecNumber>
    </recommendedName>
</protein>
<evidence type="ECO:0000259" key="10">
    <source>
        <dbReference type="Pfam" id="PF13793"/>
    </source>
</evidence>
<keyword evidence="2" id="KW-0808">Transferase</keyword>
<evidence type="ECO:0000256" key="5">
    <source>
        <dbReference type="ARBA" id="ARBA00022777"/>
    </source>
</evidence>
<keyword evidence="3 8" id="KW-0545">Nucleotide biosynthesis</keyword>
<evidence type="ECO:0000256" key="1">
    <source>
        <dbReference type="ARBA" id="ARBA00013247"/>
    </source>
</evidence>
<dbReference type="PANTHER" id="PTHR10210">
    <property type="entry name" value="RIBOSE-PHOSPHATE DIPHOSPHOKINASE FAMILY MEMBER"/>
    <property type="match status" value="1"/>
</dbReference>
<feature type="domain" description="Phosphoribosyltransferase" evidence="9">
    <location>
        <begin position="216"/>
        <end position="309"/>
    </location>
</feature>
<dbReference type="InterPro" id="IPR005946">
    <property type="entry name" value="Rib-P_diPkinase"/>
</dbReference>
<keyword evidence="6" id="KW-0067">ATP-binding</keyword>
<dbReference type="GO" id="GO:0002189">
    <property type="term" value="C:ribose phosphate diphosphokinase complex"/>
    <property type="evidence" value="ECO:0007669"/>
    <property type="project" value="TreeGrafter"/>
</dbReference>
<dbReference type="InterPro" id="IPR029057">
    <property type="entry name" value="PRTase-like"/>
</dbReference>
<dbReference type="EC" id="2.7.6.1" evidence="1"/>
<name>A0A9D1T8A7_9FIRM</name>
<dbReference type="Proteomes" id="UP000886889">
    <property type="component" value="Unassembled WGS sequence"/>
</dbReference>
<dbReference type="GO" id="GO:0006015">
    <property type="term" value="P:5-phosphoribose 1-diphosphate biosynthetic process"/>
    <property type="evidence" value="ECO:0007669"/>
    <property type="project" value="TreeGrafter"/>
</dbReference>
<gene>
    <name evidence="11" type="ORF">IAC80_04985</name>
</gene>
<dbReference type="GO" id="GO:0016301">
    <property type="term" value="F:kinase activity"/>
    <property type="evidence" value="ECO:0007669"/>
    <property type="project" value="UniProtKB-KW"/>
</dbReference>
<dbReference type="GO" id="GO:0006164">
    <property type="term" value="P:purine nucleotide biosynthetic process"/>
    <property type="evidence" value="ECO:0007669"/>
    <property type="project" value="TreeGrafter"/>
</dbReference>